<evidence type="ECO:0000313" key="12">
    <source>
        <dbReference type="Proteomes" id="UP001253595"/>
    </source>
</evidence>
<dbReference type="SUPFAM" id="SSF49785">
    <property type="entry name" value="Galactose-binding domain-like"/>
    <property type="match status" value="1"/>
</dbReference>
<dbReference type="PANTHER" id="PTHR22298">
    <property type="entry name" value="ENDO-1,4-BETA-GLUCANASE"/>
    <property type="match status" value="1"/>
</dbReference>
<proteinExistence type="inferred from homology"/>
<sequence length="785" mass="82861">MIIRNVLLPASLGLAISLLTACGGSGGGKSANSSMAPSSSSPPPASSSAAASSLPASSVSSATNSSIAAFTGLLIQAEDYVRYYDTTAGNTTGEYRTDGVDIEKSTDTGGGFNIAYIDPGDWLEFSVNVSAAGEFAIESRVATAQAGGLFSYEIDGKTASGEISVAPTGGWQTWASLSHPIGRLEAGNYALCVQMKSGPFNLNWMKITSTNGGAMSLSQTPKGDASSCIHPVEPPKVTVPERIKLNQVGFTPNAEKLAVVPAVEATSFTVLKAGTTEEVMSGTLSAAAVWQPSFESVKLADFSSLTAPGSYELKVAGVTQTAPFTVSADAYKAVNAAALKSFYFNRASTALLETHAGIYQRAAGHADTNVFIHASAADVKRPEGTVVSAPKGWYDAGDYNKYIVNSGITTYTLLAAFKRFPAYFTAQSLNIPESGDAVPDILNEVMWNLEWMLAMQDPDDGGVYHKLTSKGFSGFVMPDADTSERYMVQKSTAATLDFAAVMAAASRVYADYESQYPGLSAKMLAAAKSAWAWAKANPAVYYAQPADIQTGGYGDNNVSDEFFWAAAELYIVTKDDNYYSVMNAAETSADVPGWGGVKSLGWMSLAQHLDSLTAAADKTLIKDRLTQLAAGISTKKSQSAYGVSMETEDFFWGSNSGALNQAMMALEAYQLDTSKTAYRQAAQALFDYVMGRNATDYSFVTGFGNKSPMNIHHRPSGADGIAAPIPGFIAGGPHPDHYSDCGSYPSPLPAKSFVDLECSYSTNEIAINWNAPLVYVSAALQVLNP</sequence>
<dbReference type="PROSITE" id="PS51257">
    <property type="entry name" value="PROKAR_LIPOPROTEIN"/>
    <property type="match status" value="1"/>
</dbReference>
<dbReference type="PROSITE" id="PS00698">
    <property type="entry name" value="GH9_3"/>
    <property type="match status" value="1"/>
</dbReference>
<dbReference type="Gene3D" id="2.60.120.260">
    <property type="entry name" value="Galactose-binding domain-like"/>
    <property type="match status" value="1"/>
</dbReference>
<keyword evidence="12" id="KW-1185">Reference proteome</keyword>
<feature type="active site" evidence="7">
    <location>
        <position position="764"/>
    </location>
</feature>
<gene>
    <name evidence="11" type="ORF">J2X05_003488</name>
</gene>
<feature type="chain" id="PRO_5045005857" description="Endoglucanase" evidence="8">
    <location>
        <begin position="22"/>
        <end position="785"/>
    </location>
</feature>
<feature type="signal peptide" evidence="8">
    <location>
        <begin position="1"/>
        <end position="21"/>
    </location>
</feature>
<comment type="catalytic activity">
    <reaction evidence="8">
        <text>Endohydrolysis of (1-&gt;4)-beta-D-glucosidic linkages in cellulose, lichenin and cereal beta-D-glucans.</text>
        <dbReference type="EC" id="3.2.1.4"/>
    </reaction>
</comment>
<keyword evidence="8" id="KW-0136">Cellulose degradation</keyword>
<dbReference type="CDD" id="cd04080">
    <property type="entry name" value="CBM6_cellulase-like"/>
    <property type="match status" value="1"/>
</dbReference>
<dbReference type="Gene3D" id="1.50.10.10">
    <property type="match status" value="1"/>
</dbReference>
<dbReference type="InterPro" id="IPR005084">
    <property type="entry name" value="CBM6"/>
</dbReference>
<feature type="compositionally biased region" description="Low complexity" evidence="9">
    <location>
        <begin position="30"/>
        <end position="39"/>
    </location>
</feature>
<dbReference type="EC" id="3.2.1.4" evidence="8"/>
<evidence type="ECO:0000313" key="11">
    <source>
        <dbReference type="EMBL" id="MDR7091453.1"/>
    </source>
</evidence>
<dbReference type="Proteomes" id="UP001253595">
    <property type="component" value="Unassembled WGS sequence"/>
</dbReference>
<accession>A0ABU1V2B0</accession>
<evidence type="ECO:0000259" key="10">
    <source>
        <dbReference type="PROSITE" id="PS51175"/>
    </source>
</evidence>
<dbReference type="Pfam" id="PF00759">
    <property type="entry name" value="Glyco_hydro_9"/>
    <property type="match status" value="1"/>
</dbReference>
<keyword evidence="3 7" id="KW-0378">Hydrolase</keyword>
<evidence type="ECO:0000256" key="9">
    <source>
        <dbReference type="SAM" id="MobiDB-lite"/>
    </source>
</evidence>
<dbReference type="Pfam" id="PF02927">
    <property type="entry name" value="CelD_N"/>
    <property type="match status" value="1"/>
</dbReference>
<dbReference type="PROSITE" id="PS51175">
    <property type="entry name" value="CBM6"/>
    <property type="match status" value="1"/>
</dbReference>
<feature type="region of interest" description="Disordered" evidence="9">
    <location>
        <begin position="30"/>
        <end position="52"/>
    </location>
</feature>
<dbReference type="RefSeq" id="WP_310074756.1">
    <property type="nucleotide sequence ID" value="NZ_JAVDVX010000006.1"/>
</dbReference>
<name>A0ABU1V2B0_9GAMM</name>
<dbReference type="SUPFAM" id="SSF48208">
    <property type="entry name" value="Six-hairpin glycosidases"/>
    <property type="match status" value="1"/>
</dbReference>
<dbReference type="InterPro" id="IPR013783">
    <property type="entry name" value="Ig-like_fold"/>
</dbReference>
<dbReference type="InterPro" id="IPR001701">
    <property type="entry name" value="Glyco_hydro_9"/>
</dbReference>
<keyword evidence="6 7" id="KW-0624">Polysaccharide degradation</keyword>
<dbReference type="Pfam" id="PF03422">
    <property type="entry name" value="CBM_6"/>
    <property type="match status" value="1"/>
</dbReference>
<dbReference type="EMBL" id="JAVDVX010000006">
    <property type="protein sequence ID" value="MDR7091453.1"/>
    <property type="molecule type" value="Genomic_DNA"/>
</dbReference>
<organism evidence="11 12">
    <name type="scientific">Cellvibrio fibrivorans</name>
    <dbReference type="NCBI Taxonomy" id="126350"/>
    <lineage>
        <taxon>Bacteria</taxon>
        <taxon>Pseudomonadati</taxon>
        <taxon>Pseudomonadota</taxon>
        <taxon>Gammaproteobacteria</taxon>
        <taxon>Cellvibrionales</taxon>
        <taxon>Cellvibrionaceae</taxon>
        <taxon>Cellvibrio</taxon>
    </lineage>
</organism>
<dbReference type="InterPro" id="IPR008979">
    <property type="entry name" value="Galactose-bd-like_sf"/>
</dbReference>
<keyword evidence="4 7" id="KW-0119">Carbohydrate metabolism</keyword>
<dbReference type="InterPro" id="IPR004197">
    <property type="entry name" value="Cellulase_Ig-like"/>
</dbReference>
<feature type="domain" description="CBM6" evidence="10">
    <location>
        <begin position="73"/>
        <end position="208"/>
    </location>
</feature>
<evidence type="ECO:0000256" key="1">
    <source>
        <dbReference type="ARBA" id="ARBA00007072"/>
    </source>
</evidence>
<evidence type="ECO:0000256" key="4">
    <source>
        <dbReference type="ARBA" id="ARBA00023277"/>
    </source>
</evidence>
<keyword evidence="5 7" id="KW-0326">Glycosidase</keyword>
<evidence type="ECO:0000256" key="5">
    <source>
        <dbReference type="ARBA" id="ARBA00023295"/>
    </source>
</evidence>
<dbReference type="InterPro" id="IPR006584">
    <property type="entry name" value="Cellulose-bd_IV"/>
</dbReference>
<dbReference type="InterPro" id="IPR008928">
    <property type="entry name" value="6-hairpin_glycosidase_sf"/>
</dbReference>
<evidence type="ECO:0000256" key="6">
    <source>
        <dbReference type="ARBA" id="ARBA00023326"/>
    </source>
</evidence>
<protein>
    <recommendedName>
        <fullName evidence="8">Endoglucanase</fullName>
        <ecNumber evidence="8">3.2.1.4</ecNumber>
    </recommendedName>
</protein>
<dbReference type="Gene3D" id="2.60.40.10">
    <property type="entry name" value="Immunoglobulins"/>
    <property type="match status" value="1"/>
</dbReference>
<dbReference type="SUPFAM" id="SSF81296">
    <property type="entry name" value="E set domains"/>
    <property type="match status" value="1"/>
</dbReference>
<dbReference type="SMART" id="SM00606">
    <property type="entry name" value="CBD_IV"/>
    <property type="match status" value="1"/>
</dbReference>
<keyword evidence="2 8" id="KW-0732">Signal</keyword>
<comment type="caution">
    <text evidence="11">The sequence shown here is derived from an EMBL/GenBank/DDBJ whole genome shotgun (WGS) entry which is preliminary data.</text>
</comment>
<dbReference type="InterPro" id="IPR033126">
    <property type="entry name" value="Glyco_hydro_9_Asp/Glu_AS"/>
</dbReference>
<reference evidence="11 12" key="1">
    <citation type="submission" date="2023-07" db="EMBL/GenBank/DDBJ databases">
        <title>Sorghum-associated microbial communities from plants grown in Nebraska, USA.</title>
        <authorList>
            <person name="Schachtman D."/>
        </authorList>
    </citation>
    <scope>NUCLEOTIDE SEQUENCE [LARGE SCALE GENOMIC DNA]</scope>
    <source>
        <strain evidence="11 12">BE190</strain>
    </source>
</reference>
<dbReference type="GO" id="GO:0008810">
    <property type="term" value="F:cellulase activity"/>
    <property type="evidence" value="ECO:0007669"/>
    <property type="project" value="UniProtKB-EC"/>
</dbReference>
<dbReference type="InterPro" id="IPR014756">
    <property type="entry name" value="Ig_E-set"/>
</dbReference>
<dbReference type="CDD" id="cd02850">
    <property type="entry name" value="E_set_Cellulase_N"/>
    <property type="match status" value="1"/>
</dbReference>
<dbReference type="InterPro" id="IPR012341">
    <property type="entry name" value="6hp_glycosidase-like_sf"/>
</dbReference>
<evidence type="ECO:0000256" key="3">
    <source>
        <dbReference type="ARBA" id="ARBA00022801"/>
    </source>
</evidence>
<evidence type="ECO:0000256" key="8">
    <source>
        <dbReference type="RuleBase" id="RU361166"/>
    </source>
</evidence>
<evidence type="ECO:0000256" key="7">
    <source>
        <dbReference type="PROSITE-ProRule" id="PRU10060"/>
    </source>
</evidence>
<evidence type="ECO:0000256" key="2">
    <source>
        <dbReference type="ARBA" id="ARBA00022729"/>
    </source>
</evidence>
<feature type="active site" evidence="7">
    <location>
        <position position="755"/>
    </location>
</feature>
<comment type="similarity">
    <text evidence="1 7 8">Belongs to the glycosyl hydrolase 9 (cellulase E) family.</text>
</comment>